<comment type="caution">
    <text evidence="2">The sequence shown here is derived from an EMBL/GenBank/DDBJ whole genome shotgun (WGS) entry which is preliminary data.</text>
</comment>
<gene>
    <name evidence="2" type="ORF">Acr_00g0036930</name>
</gene>
<reference evidence="3" key="1">
    <citation type="submission" date="2019-07" db="EMBL/GenBank/DDBJ databases">
        <title>De Novo Assembly of kiwifruit Actinidia rufa.</title>
        <authorList>
            <person name="Sugita-Konishi S."/>
            <person name="Sato K."/>
            <person name="Mori E."/>
            <person name="Abe Y."/>
            <person name="Kisaki G."/>
            <person name="Hamano K."/>
            <person name="Suezawa K."/>
            <person name="Otani M."/>
            <person name="Fukuda T."/>
            <person name="Manabe T."/>
            <person name="Gomi K."/>
            <person name="Tabuchi M."/>
            <person name="Akimitsu K."/>
            <person name="Kataoka I."/>
        </authorList>
    </citation>
    <scope>NUCLEOTIDE SEQUENCE [LARGE SCALE GENOMIC DNA]</scope>
    <source>
        <strain evidence="3">cv. Fuchu</strain>
    </source>
</reference>
<evidence type="ECO:0000256" key="1">
    <source>
        <dbReference type="SAM" id="MobiDB-lite"/>
    </source>
</evidence>
<name>A0A7J0DIL7_9ERIC</name>
<dbReference type="OrthoDB" id="1752268at2759"/>
<dbReference type="EMBL" id="BJWL01000217">
    <property type="protein sequence ID" value="GFS34947.1"/>
    <property type="molecule type" value="Genomic_DNA"/>
</dbReference>
<feature type="region of interest" description="Disordered" evidence="1">
    <location>
        <begin position="235"/>
        <end position="288"/>
    </location>
</feature>
<organism evidence="2 3">
    <name type="scientific">Actinidia rufa</name>
    <dbReference type="NCBI Taxonomy" id="165716"/>
    <lineage>
        <taxon>Eukaryota</taxon>
        <taxon>Viridiplantae</taxon>
        <taxon>Streptophyta</taxon>
        <taxon>Embryophyta</taxon>
        <taxon>Tracheophyta</taxon>
        <taxon>Spermatophyta</taxon>
        <taxon>Magnoliopsida</taxon>
        <taxon>eudicotyledons</taxon>
        <taxon>Gunneridae</taxon>
        <taxon>Pentapetalae</taxon>
        <taxon>asterids</taxon>
        <taxon>Ericales</taxon>
        <taxon>Actinidiaceae</taxon>
        <taxon>Actinidia</taxon>
    </lineage>
</organism>
<feature type="compositionally biased region" description="Basic and acidic residues" evidence="1">
    <location>
        <begin position="407"/>
        <end position="416"/>
    </location>
</feature>
<dbReference type="PANTHER" id="PTHR33223:SF10">
    <property type="entry name" value="AMINOTRANSFERASE-LIKE PLANT MOBILE DOMAIN-CONTAINING PROTEIN"/>
    <property type="match status" value="1"/>
</dbReference>
<proteinExistence type="predicted"/>
<accession>A0A7J0DIL7</accession>
<feature type="region of interest" description="Disordered" evidence="1">
    <location>
        <begin position="1"/>
        <end position="26"/>
    </location>
</feature>
<feature type="compositionally biased region" description="Low complexity" evidence="1">
    <location>
        <begin position="11"/>
        <end position="22"/>
    </location>
</feature>
<evidence type="ECO:0008006" key="4">
    <source>
        <dbReference type="Google" id="ProtNLM"/>
    </source>
</evidence>
<feature type="compositionally biased region" description="Basic and acidic residues" evidence="1">
    <location>
        <begin position="84"/>
        <end position="101"/>
    </location>
</feature>
<evidence type="ECO:0000313" key="3">
    <source>
        <dbReference type="Proteomes" id="UP000585474"/>
    </source>
</evidence>
<feature type="compositionally biased region" description="Low complexity" evidence="1">
    <location>
        <begin position="109"/>
        <end position="121"/>
    </location>
</feature>
<evidence type="ECO:0000313" key="2">
    <source>
        <dbReference type="EMBL" id="GFS34947.1"/>
    </source>
</evidence>
<dbReference type="PANTHER" id="PTHR33223">
    <property type="entry name" value="CCHC-TYPE DOMAIN-CONTAINING PROTEIN"/>
    <property type="match status" value="1"/>
</dbReference>
<feature type="region of interest" description="Disordered" evidence="1">
    <location>
        <begin position="84"/>
        <end position="123"/>
    </location>
</feature>
<dbReference type="AlphaFoldDB" id="A0A7J0DIL7"/>
<sequence>MALHSPSIKGRSPSTIRRPSTSNPLDNRAYLMANISQASDLEGIHREMHGIADKIRIMNEINARLVQHLTMNNPPPLAAPVLEEADRSRRSHRAGDQDSQSRHSTGQIHSSKSSPHQSLSLHSRRGKSLVVSEYWSFIQTLDTTGEETKRGGISPCQDDRALRHVLIRQTEPPFIYRVMKVKVSSRFKLSSQVGVYKGKTDPMDHLDSYKNLMMLQGYSNESKVDKYIAAKELVKAKRKRRGRDDHKRKEPNTRQADYRDKVKSMRSDRDTRRRTNGQHSHLPPRGLDLMLPPLNAPIAQVLMEIKTKEFVKWTDKIKTKPLKRNKNKYCKFYKDHGHNTEDCFQLKEHIADLIKRGYLRKYVVDHLCPGWPKRGYVDNMPTIGDIQTIHGGFALGGCSSSSRKRQAREASGRAEEEVYNLSTPMDGAHQPITFMDGSNSP</sequence>
<feature type="compositionally biased region" description="Basic and acidic residues" evidence="1">
    <location>
        <begin position="242"/>
        <end position="273"/>
    </location>
</feature>
<feature type="region of interest" description="Disordered" evidence="1">
    <location>
        <begin position="404"/>
        <end position="441"/>
    </location>
</feature>
<keyword evidence="3" id="KW-1185">Reference proteome</keyword>
<protein>
    <recommendedName>
        <fullName evidence="4">Reverse transcriptase domain-containing protein</fullName>
    </recommendedName>
</protein>
<dbReference type="Proteomes" id="UP000585474">
    <property type="component" value="Unassembled WGS sequence"/>
</dbReference>